<protein>
    <submittedName>
        <fullName evidence="2">Uncharacterized protein</fullName>
    </submittedName>
</protein>
<evidence type="ECO:0000313" key="2">
    <source>
        <dbReference type="EMBL" id="ACL54188.1"/>
    </source>
</evidence>
<reference evidence="2" key="2">
    <citation type="submission" date="2012-06" db="EMBL/GenBank/DDBJ databases">
        <authorList>
            <person name="Yu Y."/>
            <person name="Currie J."/>
            <person name="Lomeli R."/>
            <person name="Angelova A."/>
            <person name="Collura K."/>
            <person name="Wissotski M."/>
            <person name="Campos D."/>
            <person name="Kudrna D."/>
            <person name="Golser W."/>
            <person name="Ashely E."/>
            <person name="Descour A."/>
            <person name="Fernandes J."/>
            <person name="Soderlund C."/>
            <person name="Walbot V."/>
        </authorList>
    </citation>
    <scope>NUCLEOTIDE SEQUENCE</scope>
    <source>
        <strain evidence="2">B73</strain>
    </source>
</reference>
<dbReference type="EMBL" id="BT055581">
    <property type="protein sequence ID" value="ACL54188.1"/>
    <property type="molecule type" value="mRNA"/>
</dbReference>
<evidence type="ECO:0000256" key="1">
    <source>
        <dbReference type="SAM" id="MobiDB-lite"/>
    </source>
</evidence>
<dbReference type="AlphaFoldDB" id="B8A1Y9"/>
<feature type="region of interest" description="Disordered" evidence="1">
    <location>
        <begin position="87"/>
        <end position="110"/>
    </location>
</feature>
<organism evidence="2">
    <name type="scientific">Zea mays</name>
    <name type="common">Maize</name>
    <dbReference type="NCBI Taxonomy" id="4577"/>
    <lineage>
        <taxon>Eukaryota</taxon>
        <taxon>Viridiplantae</taxon>
        <taxon>Streptophyta</taxon>
        <taxon>Embryophyta</taxon>
        <taxon>Tracheophyta</taxon>
        <taxon>Spermatophyta</taxon>
        <taxon>Magnoliopsida</taxon>
        <taxon>Liliopsida</taxon>
        <taxon>Poales</taxon>
        <taxon>Poaceae</taxon>
        <taxon>PACMAD clade</taxon>
        <taxon>Panicoideae</taxon>
        <taxon>Andropogonodae</taxon>
        <taxon>Andropogoneae</taxon>
        <taxon>Tripsacinae</taxon>
        <taxon>Zea</taxon>
    </lineage>
</organism>
<proteinExistence type="evidence at transcript level"/>
<accession>B8A1Y9</accession>
<feature type="compositionally biased region" description="Low complexity" evidence="1">
    <location>
        <begin position="91"/>
        <end position="109"/>
    </location>
</feature>
<name>B8A1Y9_MAIZE</name>
<sequence>MSLSSSCICNYVCIGVGIRVHGSMARPSDQAEPPLSLLAMPAKYLPWWKACSSSSSVGHRDPSPAKVCPRRTGCRRARSPCRISWRRTCTPPARTPSRGASAASPPSARQIKGKREHMLHYYPLPLPWMSWCKQCEVR</sequence>
<reference evidence="2" key="1">
    <citation type="journal article" date="2009" name="PLoS Genet.">
        <title>Sequencing, mapping, and analysis of 27,455 maize full-length cDNAs.</title>
        <authorList>
            <person name="Soderlund C."/>
            <person name="Descour A."/>
            <person name="Kudrna D."/>
            <person name="Bomhoff M."/>
            <person name="Boyd L."/>
            <person name="Currie J."/>
            <person name="Angelova A."/>
            <person name="Collura K."/>
            <person name="Wissotski M."/>
            <person name="Ashley E."/>
            <person name="Morrow D."/>
            <person name="Fernandes J."/>
            <person name="Walbot V."/>
            <person name="Yu Y."/>
        </authorList>
    </citation>
    <scope>NUCLEOTIDE SEQUENCE</scope>
    <source>
        <strain evidence="2">B73</strain>
    </source>
</reference>